<dbReference type="InterPro" id="IPR018691">
    <property type="entry name" value="DUF2188"/>
</dbReference>
<dbReference type="AlphaFoldDB" id="A0A1C2DII0"/>
<comment type="caution">
    <text evidence="2">The sequence shown here is derived from an EMBL/GenBank/DDBJ whole genome shotgun (WGS) entry which is preliminary data.</text>
</comment>
<dbReference type="OrthoDB" id="7596641at2"/>
<evidence type="ECO:0000313" key="3">
    <source>
        <dbReference type="Proteomes" id="UP000094412"/>
    </source>
</evidence>
<name>A0A1C2DII0_9HYPH</name>
<organism evidence="2 3">
    <name type="scientific">Mesorhizobium hungaricum</name>
    <dbReference type="NCBI Taxonomy" id="1566387"/>
    <lineage>
        <taxon>Bacteria</taxon>
        <taxon>Pseudomonadati</taxon>
        <taxon>Pseudomonadota</taxon>
        <taxon>Alphaproteobacteria</taxon>
        <taxon>Hyphomicrobiales</taxon>
        <taxon>Phyllobacteriaceae</taxon>
        <taxon>Mesorhizobium</taxon>
    </lineage>
</organism>
<sequence length="83" mass="9091">MTKLTYKIVEHDGGWAYKVGGTYSETFPSHSDALQAAQIASSEQQIAGQTDGIEYEDATGKWHSELADGRDRPQTEVQDDSNA</sequence>
<gene>
    <name evidence="2" type="ORF">QV13_18620</name>
</gene>
<proteinExistence type="predicted"/>
<dbReference type="STRING" id="1566387.QV13_18620"/>
<feature type="compositionally biased region" description="Basic and acidic residues" evidence="1">
    <location>
        <begin position="64"/>
        <end position="74"/>
    </location>
</feature>
<accession>A0A1C2DII0</accession>
<keyword evidence="3" id="KW-1185">Reference proteome</keyword>
<evidence type="ECO:0000313" key="2">
    <source>
        <dbReference type="EMBL" id="OCX14483.1"/>
    </source>
</evidence>
<reference evidence="2 3" key="1">
    <citation type="submission" date="2016-08" db="EMBL/GenBank/DDBJ databases">
        <title>Whole genome sequence of Mesorhizobium sp. strain UASWS1009 isolated from industrial sewage.</title>
        <authorList>
            <person name="Crovadore J."/>
            <person name="Calmin G."/>
            <person name="Chablais R."/>
            <person name="Cochard B."/>
            <person name="Lefort F."/>
        </authorList>
    </citation>
    <scope>NUCLEOTIDE SEQUENCE [LARGE SCALE GENOMIC DNA]</scope>
    <source>
        <strain evidence="2 3">UASWS1009</strain>
    </source>
</reference>
<feature type="region of interest" description="Disordered" evidence="1">
    <location>
        <begin position="64"/>
        <end position="83"/>
    </location>
</feature>
<dbReference type="Proteomes" id="UP000094412">
    <property type="component" value="Unassembled WGS sequence"/>
</dbReference>
<protein>
    <recommendedName>
        <fullName evidence="4">DUF2188 domain-containing protein</fullName>
    </recommendedName>
</protein>
<dbReference type="EMBL" id="MDEO01000035">
    <property type="protein sequence ID" value="OCX14483.1"/>
    <property type="molecule type" value="Genomic_DNA"/>
</dbReference>
<evidence type="ECO:0000256" key="1">
    <source>
        <dbReference type="SAM" id="MobiDB-lite"/>
    </source>
</evidence>
<dbReference type="RefSeq" id="WP_024926609.1">
    <property type="nucleotide sequence ID" value="NZ_MDEO01000035.1"/>
</dbReference>
<dbReference type="Pfam" id="PF09954">
    <property type="entry name" value="DUF2188"/>
    <property type="match status" value="1"/>
</dbReference>
<evidence type="ECO:0008006" key="4">
    <source>
        <dbReference type="Google" id="ProtNLM"/>
    </source>
</evidence>